<comment type="similarity">
    <text evidence="1">Belongs to the triosephosphate isomerase family.</text>
</comment>
<dbReference type="NCBIfam" id="TIGR00419">
    <property type="entry name" value="tim"/>
    <property type="match status" value="1"/>
</dbReference>
<dbReference type="Pfam" id="PF00121">
    <property type="entry name" value="TIM"/>
    <property type="match status" value="1"/>
</dbReference>
<dbReference type="EMBL" id="DQ782755">
    <property type="protein sequence ID" value="ABH10995.1"/>
    <property type="molecule type" value="mRNA"/>
</dbReference>
<evidence type="ECO:0000256" key="4">
    <source>
        <dbReference type="ARBA" id="ARBA00024331"/>
    </source>
</evidence>
<dbReference type="InterPro" id="IPR000652">
    <property type="entry name" value="Triosephosphate_isomerase"/>
</dbReference>
<dbReference type="GO" id="GO:0046166">
    <property type="term" value="P:glyceraldehyde-3-phosphate biosynthetic process"/>
    <property type="evidence" value="ECO:0007669"/>
    <property type="project" value="TreeGrafter"/>
</dbReference>
<dbReference type="GO" id="GO:0004807">
    <property type="term" value="F:triose-phosphate isomerase activity"/>
    <property type="evidence" value="ECO:0007669"/>
    <property type="project" value="InterPro"/>
</dbReference>
<evidence type="ECO:0000313" key="5">
    <source>
        <dbReference type="EMBL" id="ABH10995.1"/>
    </source>
</evidence>
<dbReference type="PROSITE" id="PS51440">
    <property type="entry name" value="TIM_2"/>
    <property type="match status" value="1"/>
</dbReference>
<dbReference type="SUPFAM" id="SSF51351">
    <property type="entry name" value="Triosephosphate isomerase (TIM)"/>
    <property type="match status" value="1"/>
</dbReference>
<dbReference type="PANTHER" id="PTHR21139">
    <property type="entry name" value="TRIOSEPHOSPHATE ISOMERASE"/>
    <property type="match status" value="1"/>
</dbReference>
<sequence>MLATSACTVRVSPKAKSVKIVSRPVNQRIVSANASKAKFFVGGNWKCNGDSAAVKTLVEDLNKGKVPSDVDVVCAPPFLFLDYVNKNLDKSKYAVSAQNCWVGKNGAYTGEVSADMLVNAQIPWVILGHSERRAIFNESSEFVAKKCAYALSKGLGIIPCIGETLEQRNSGKMFEVLTSQMEPLFKEIKDWSKVVIAYEPVWAIGTGVVATPAQAQEVHAFLRKLL</sequence>
<feature type="non-terminal residue" evidence="5">
    <location>
        <position position="226"/>
    </location>
</feature>
<evidence type="ECO:0000256" key="3">
    <source>
        <dbReference type="ARBA" id="ARBA00023235"/>
    </source>
</evidence>
<comment type="subunit">
    <text evidence="2">Homodimer.</text>
</comment>
<dbReference type="InterPro" id="IPR020861">
    <property type="entry name" value="Triosephosphate_isomerase_AS"/>
</dbReference>
<organism evidence="5">
    <name type="scientific">Polytomella parva</name>
    <dbReference type="NCBI Taxonomy" id="51329"/>
    <lineage>
        <taxon>Eukaryota</taxon>
        <taxon>Viridiplantae</taxon>
        <taxon>Chlorophyta</taxon>
        <taxon>core chlorophytes</taxon>
        <taxon>Chlorophyceae</taxon>
        <taxon>CS clade</taxon>
        <taxon>Chlamydomonadales</taxon>
        <taxon>Chlamydomonadaceae</taxon>
        <taxon>Polytomella</taxon>
    </lineage>
</organism>
<dbReference type="PANTHER" id="PTHR21139:SF2">
    <property type="entry name" value="TRIOSEPHOSPHATE ISOMERASE"/>
    <property type="match status" value="1"/>
</dbReference>
<protein>
    <submittedName>
        <fullName evidence="5">Plastid triose phosphate isomerase</fullName>
    </submittedName>
</protein>
<dbReference type="CDD" id="cd00311">
    <property type="entry name" value="TIM"/>
    <property type="match status" value="1"/>
</dbReference>
<dbReference type="PROSITE" id="PS00171">
    <property type="entry name" value="TIM_1"/>
    <property type="match status" value="1"/>
</dbReference>
<dbReference type="GO" id="GO:0005829">
    <property type="term" value="C:cytosol"/>
    <property type="evidence" value="ECO:0007669"/>
    <property type="project" value="TreeGrafter"/>
</dbReference>
<keyword evidence="3 5" id="KW-0413">Isomerase</keyword>
<reference evidence="5" key="1">
    <citation type="submission" date="2006-06" db="EMBL/GenBank/DDBJ databases">
        <title>The colorless plastid of the green alga Polytomella parva: a repertoire of its functions.</title>
        <authorList>
            <person name="Borza T."/>
            <person name="Rajeswaran A."/>
            <person name="Lee R.W."/>
        </authorList>
    </citation>
    <scope>NUCLEOTIDE SEQUENCE</scope>
    <source>
        <strain evidence="5">SAG 63-3</strain>
    </source>
</reference>
<dbReference type="GO" id="GO:0006096">
    <property type="term" value="P:glycolytic process"/>
    <property type="evidence" value="ECO:0007669"/>
    <property type="project" value="TreeGrafter"/>
</dbReference>
<evidence type="ECO:0000256" key="1">
    <source>
        <dbReference type="ARBA" id="ARBA00007422"/>
    </source>
</evidence>
<accession>A6XGS7</accession>
<evidence type="ECO:0000256" key="2">
    <source>
        <dbReference type="ARBA" id="ARBA00011738"/>
    </source>
</evidence>
<proteinExistence type="evidence at transcript level"/>
<dbReference type="AlphaFoldDB" id="A6XGS7"/>
<dbReference type="GO" id="GO:0019563">
    <property type="term" value="P:glycerol catabolic process"/>
    <property type="evidence" value="ECO:0007669"/>
    <property type="project" value="TreeGrafter"/>
</dbReference>
<name>A6XGS7_9CHLO</name>
<dbReference type="InterPro" id="IPR013785">
    <property type="entry name" value="Aldolase_TIM"/>
</dbReference>
<dbReference type="InterPro" id="IPR035990">
    <property type="entry name" value="TIM_sf"/>
</dbReference>
<dbReference type="Gene3D" id="3.20.20.70">
    <property type="entry name" value="Aldolase class I"/>
    <property type="match status" value="1"/>
</dbReference>
<comment type="pathway">
    <text evidence="4">Carbohydrate biosynthesis.</text>
</comment>
<dbReference type="GO" id="GO:0006094">
    <property type="term" value="P:gluconeogenesis"/>
    <property type="evidence" value="ECO:0007669"/>
    <property type="project" value="TreeGrafter"/>
</dbReference>